<evidence type="ECO:0000256" key="3">
    <source>
        <dbReference type="ARBA" id="ARBA00022801"/>
    </source>
</evidence>
<dbReference type="PANTHER" id="PTHR32194">
    <property type="entry name" value="METALLOPROTEASE TLDD"/>
    <property type="match status" value="1"/>
</dbReference>
<evidence type="ECO:0000256" key="4">
    <source>
        <dbReference type="ARBA" id="ARBA00023242"/>
    </source>
</evidence>
<protein>
    <recommendedName>
        <fullName evidence="7">Proteasome endopeptidase complex</fullName>
    </recommendedName>
</protein>
<evidence type="ECO:0000256" key="2">
    <source>
        <dbReference type="ARBA" id="ARBA00022698"/>
    </source>
</evidence>
<organism evidence="5 6">
    <name type="scientific">Chaetoceros tenuissimus</name>
    <dbReference type="NCBI Taxonomy" id="426638"/>
    <lineage>
        <taxon>Eukaryota</taxon>
        <taxon>Sar</taxon>
        <taxon>Stramenopiles</taxon>
        <taxon>Ochrophyta</taxon>
        <taxon>Bacillariophyta</taxon>
        <taxon>Coscinodiscophyceae</taxon>
        <taxon>Chaetocerotophycidae</taxon>
        <taxon>Chaetocerotales</taxon>
        <taxon>Chaetocerotaceae</taxon>
        <taxon>Chaetoceros</taxon>
    </lineage>
</organism>
<evidence type="ECO:0008006" key="7">
    <source>
        <dbReference type="Google" id="ProtNLM"/>
    </source>
</evidence>
<dbReference type="InterPro" id="IPR001353">
    <property type="entry name" value="Proteasome_sua/b"/>
</dbReference>
<dbReference type="GO" id="GO:0004298">
    <property type="term" value="F:threonine-type endopeptidase activity"/>
    <property type="evidence" value="ECO:0007669"/>
    <property type="project" value="UniProtKB-KW"/>
</dbReference>
<dbReference type="PANTHER" id="PTHR32194:SF4">
    <property type="entry name" value="PROTEASOME SUBUNIT BETA TYPE-7"/>
    <property type="match status" value="1"/>
</dbReference>
<dbReference type="GO" id="GO:0005737">
    <property type="term" value="C:cytoplasm"/>
    <property type="evidence" value="ECO:0007669"/>
    <property type="project" value="TreeGrafter"/>
</dbReference>
<proteinExistence type="predicted"/>
<dbReference type="InterPro" id="IPR023333">
    <property type="entry name" value="Proteasome_suB-type"/>
</dbReference>
<dbReference type="AlphaFoldDB" id="A0AAD3D707"/>
<evidence type="ECO:0000313" key="5">
    <source>
        <dbReference type="EMBL" id="GFH59003.1"/>
    </source>
</evidence>
<accession>A0AAD3D707</accession>
<gene>
    <name evidence="5" type="ORF">CTEN210_15479</name>
</gene>
<dbReference type="Pfam" id="PF00227">
    <property type="entry name" value="Proteasome"/>
    <property type="match status" value="2"/>
</dbReference>
<keyword evidence="1" id="KW-0645">Protease</keyword>
<comment type="caution">
    <text evidence="5">The sequence shown here is derived from an EMBL/GenBank/DDBJ whole genome shotgun (WGS) entry which is preliminary data.</text>
</comment>
<name>A0AAD3D707_9STRA</name>
<dbReference type="GO" id="GO:0005839">
    <property type="term" value="C:proteasome core complex"/>
    <property type="evidence" value="ECO:0007669"/>
    <property type="project" value="InterPro"/>
</dbReference>
<dbReference type="EMBL" id="BLLK01000062">
    <property type="protein sequence ID" value="GFH59003.1"/>
    <property type="molecule type" value="Genomic_DNA"/>
</dbReference>
<dbReference type="Proteomes" id="UP001054902">
    <property type="component" value="Unassembled WGS sequence"/>
</dbReference>
<keyword evidence="3" id="KW-0378">Hydrolase</keyword>
<dbReference type="Gene3D" id="3.60.20.10">
    <property type="entry name" value="Glutamine Phosphoribosylpyrophosphate, subunit 1, domain 1"/>
    <property type="match status" value="1"/>
</dbReference>
<keyword evidence="4" id="KW-0539">Nucleus</keyword>
<dbReference type="GO" id="GO:0051603">
    <property type="term" value="P:proteolysis involved in protein catabolic process"/>
    <property type="evidence" value="ECO:0007669"/>
    <property type="project" value="InterPro"/>
</dbReference>
<keyword evidence="6" id="KW-1185">Reference proteome</keyword>
<dbReference type="PROSITE" id="PS51476">
    <property type="entry name" value="PROTEASOME_BETA_2"/>
    <property type="match status" value="1"/>
</dbReference>
<dbReference type="InterPro" id="IPR029055">
    <property type="entry name" value="Ntn_hydrolases_N"/>
</dbReference>
<keyword evidence="2" id="KW-0888">Threonine protease</keyword>
<reference evidence="5 6" key="1">
    <citation type="journal article" date="2021" name="Sci. Rep.">
        <title>The genome of the diatom Chaetoceros tenuissimus carries an ancient integrated fragment of an extant virus.</title>
        <authorList>
            <person name="Hongo Y."/>
            <person name="Kimura K."/>
            <person name="Takaki Y."/>
            <person name="Yoshida Y."/>
            <person name="Baba S."/>
            <person name="Kobayashi G."/>
            <person name="Nagasaki K."/>
            <person name="Hano T."/>
            <person name="Tomaru Y."/>
        </authorList>
    </citation>
    <scope>NUCLEOTIDE SEQUENCE [LARGE SCALE GENOMIC DNA]</scope>
    <source>
        <strain evidence="5 6">NIES-3715</strain>
    </source>
</reference>
<evidence type="ECO:0000256" key="1">
    <source>
        <dbReference type="ARBA" id="ARBA00022670"/>
    </source>
</evidence>
<sequence>MAFTSKRLRQMNKLIYSVLLRLSVANELPHYSTKHPLHVNTNLLDEMNDIYAHSSGRARIVSHFSNPVHDDEFILTPDFDHDFREPDMISLNIDPNHSPFEPDISSKSSTQIMHVDEIRQTIGTLGETNKARSDELKPINKGKFLKTGTTIVGVQTKDGIILAADTRATEGSVVADTRCEKVHQLSRNVWCCGAGTSGDLDALTRKVRYNFLLKNMIRDSIGNDGFAQDQEEDIFQSEEEIDINQCLGDASISAICQFIRNVLTRGGGHIGANLVLAGVDAFTKQPVLAAVHPHGSIDVVPFTALGSGGLAATGVLEATYTTDMTMEAGIQLVKDAVLAGIKNDLGSGSQVDMVIITADSVEYKRAVVTEEELVFSEQEKNVERQIYERHAHDLDTSLLGGVNGFGMPYSFKSTKLVLEDEDLALEEKKEKIRNTVSGVF</sequence>
<dbReference type="SUPFAM" id="SSF56235">
    <property type="entry name" value="N-terminal nucleophile aminohydrolases (Ntn hydrolases)"/>
    <property type="match status" value="1"/>
</dbReference>
<evidence type="ECO:0000313" key="6">
    <source>
        <dbReference type="Proteomes" id="UP001054902"/>
    </source>
</evidence>